<dbReference type="Gene3D" id="3.10.105.10">
    <property type="entry name" value="Dipeptide-binding Protein, Domain 3"/>
    <property type="match status" value="1"/>
</dbReference>
<proteinExistence type="inferred from homology"/>
<evidence type="ECO:0000256" key="1">
    <source>
        <dbReference type="ARBA" id="ARBA00004196"/>
    </source>
</evidence>
<evidence type="ECO:0000313" key="7">
    <source>
        <dbReference type="Proteomes" id="UP000596827"/>
    </source>
</evidence>
<dbReference type="PROSITE" id="PS51318">
    <property type="entry name" value="TAT"/>
    <property type="match status" value="1"/>
</dbReference>
<dbReference type="EMBL" id="JACORU010000001">
    <property type="protein sequence ID" value="MBC5763684.1"/>
    <property type="molecule type" value="Genomic_DNA"/>
</dbReference>
<organism evidence="6 7">
    <name type="scientific">Ramlibacter albus</name>
    <dbReference type="NCBI Taxonomy" id="2079448"/>
    <lineage>
        <taxon>Bacteria</taxon>
        <taxon>Pseudomonadati</taxon>
        <taxon>Pseudomonadota</taxon>
        <taxon>Betaproteobacteria</taxon>
        <taxon>Burkholderiales</taxon>
        <taxon>Comamonadaceae</taxon>
        <taxon>Ramlibacter</taxon>
    </lineage>
</organism>
<dbReference type="CDD" id="cd08512">
    <property type="entry name" value="PBP2_NikA_DppA_OppA_like_7"/>
    <property type="match status" value="1"/>
</dbReference>
<dbReference type="InterPro" id="IPR030678">
    <property type="entry name" value="Peptide/Ni-bd"/>
</dbReference>
<evidence type="ECO:0000256" key="2">
    <source>
        <dbReference type="ARBA" id="ARBA00005695"/>
    </source>
</evidence>
<protein>
    <submittedName>
        <fullName evidence="6">ABC transporter substrate-binding protein</fullName>
    </submittedName>
</protein>
<name>A0A923S0S7_9BURK</name>
<gene>
    <name evidence="6" type="ORF">H8R02_04435</name>
</gene>
<keyword evidence="4" id="KW-0732">Signal</keyword>
<dbReference type="AlphaFoldDB" id="A0A923S0S7"/>
<comment type="subcellular location">
    <subcellularLocation>
        <location evidence="1">Cell envelope</location>
    </subcellularLocation>
</comment>
<dbReference type="InterPro" id="IPR006311">
    <property type="entry name" value="TAT_signal"/>
</dbReference>
<keyword evidence="7" id="KW-1185">Reference proteome</keyword>
<feature type="domain" description="Solute-binding protein family 5" evidence="5">
    <location>
        <begin position="91"/>
        <end position="458"/>
    </location>
</feature>
<dbReference type="PANTHER" id="PTHR30290">
    <property type="entry name" value="PERIPLASMIC BINDING COMPONENT OF ABC TRANSPORTER"/>
    <property type="match status" value="1"/>
</dbReference>
<dbReference type="GO" id="GO:0015833">
    <property type="term" value="P:peptide transport"/>
    <property type="evidence" value="ECO:0007669"/>
    <property type="project" value="TreeGrafter"/>
</dbReference>
<dbReference type="FunFam" id="3.90.76.10:FF:000007">
    <property type="entry name" value="Dipeptide ABC transporter periplasmic dipeptide-binding protein"/>
    <property type="match status" value="1"/>
</dbReference>
<dbReference type="SUPFAM" id="SSF53850">
    <property type="entry name" value="Periplasmic binding protein-like II"/>
    <property type="match status" value="1"/>
</dbReference>
<dbReference type="GO" id="GO:0043190">
    <property type="term" value="C:ATP-binding cassette (ABC) transporter complex"/>
    <property type="evidence" value="ECO:0007669"/>
    <property type="project" value="InterPro"/>
</dbReference>
<dbReference type="InterPro" id="IPR000914">
    <property type="entry name" value="SBP_5_dom"/>
</dbReference>
<dbReference type="GO" id="GO:0030288">
    <property type="term" value="C:outer membrane-bounded periplasmic space"/>
    <property type="evidence" value="ECO:0007669"/>
    <property type="project" value="UniProtKB-ARBA"/>
</dbReference>
<dbReference type="Proteomes" id="UP000596827">
    <property type="component" value="Unassembled WGS sequence"/>
</dbReference>
<reference evidence="6" key="1">
    <citation type="submission" date="2020-08" db="EMBL/GenBank/DDBJ databases">
        <title>Ramlibacter sp. GTP1 16S ribosomal RNA gene genome sequencing and assembly.</title>
        <authorList>
            <person name="Kang M."/>
        </authorList>
    </citation>
    <scope>NUCLEOTIDE SEQUENCE</scope>
    <source>
        <strain evidence="6">GTP1</strain>
    </source>
</reference>
<dbReference type="PIRSF" id="PIRSF002741">
    <property type="entry name" value="MppA"/>
    <property type="match status" value="1"/>
</dbReference>
<dbReference type="InterPro" id="IPR039424">
    <property type="entry name" value="SBP_5"/>
</dbReference>
<evidence type="ECO:0000256" key="4">
    <source>
        <dbReference type="ARBA" id="ARBA00022729"/>
    </source>
</evidence>
<evidence type="ECO:0000313" key="6">
    <source>
        <dbReference type="EMBL" id="MBC5763684.1"/>
    </source>
</evidence>
<dbReference type="Pfam" id="PF00496">
    <property type="entry name" value="SBP_bac_5"/>
    <property type="match status" value="1"/>
</dbReference>
<dbReference type="RefSeq" id="WP_187080120.1">
    <property type="nucleotide sequence ID" value="NZ_JACORU010000001.1"/>
</dbReference>
<keyword evidence="3" id="KW-0813">Transport</keyword>
<dbReference type="GO" id="GO:1904680">
    <property type="term" value="F:peptide transmembrane transporter activity"/>
    <property type="evidence" value="ECO:0007669"/>
    <property type="project" value="TreeGrafter"/>
</dbReference>
<evidence type="ECO:0000259" key="5">
    <source>
        <dbReference type="Pfam" id="PF00496"/>
    </source>
</evidence>
<accession>A0A923S0S7</accession>
<dbReference type="PANTHER" id="PTHR30290:SF10">
    <property type="entry name" value="PERIPLASMIC OLIGOPEPTIDE-BINDING PROTEIN-RELATED"/>
    <property type="match status" value="1"/>
</dbReference>
<evidence type="ECO:0000256" key="3">
    <source>
        <dbReference type="ARBA" id="ARBA00022448"/>
    </source>
</evidence>
<comment type="caution">
    <text evidence="6">The sequence shown here is derived from an EMBL/GenBank/DDBJ whole genome shotgun (WGS) entry which is preliminary data.</text>
</comment>
<sequence length="539" mass="60219">MTTTSLKRRSLLKAAGALPAAGAALYAGRTQAQDRKETLVMANEFGPNMLDIHGLGANRPSYGVAWNVYDRLMTYGRKKLPDGSMMYDYSKLEPELAERWKMDADGMGVTFYLRKNAKFHDGTPVTANDVKWSFDRALAMGGFPTFQMKAGSLEDPAQFKVVDEYTLHVKFVRKDKLSMPDLAVPVASIYNSTLAKKNATEKDPWAAEWLKNNTAGGGGYKVVSFKPGQELVLERFDDWKSGPLPKIKRIIQRDVPSAGNRRALLQRGDIDMTYSLPPKDFADFAGDKSKIKVASLPVENALFYLGMNTTKPPFNNVKVRQAVAYALPYDKIFESAFYGRGIKMSGASNDPKAPVWPQPHGYKQDLAKAKQLMQESGAGAIETTLSYDLGSATVSEPTAILVQEALAQIGIKASINKVPGANWRAALLKKDMPMILNRFGGWLNYPEYFFFWCYHGQDAVFNTMSYKNPTLDKLITNARFAESKPLYDGMVKDMIKVAHDEVPRIPLVQPMMDVAMQPNISGYTYWFHLEPDYRQLVKA</sequence>
<dbReference type="Gene3D" id="3.40.190.10">
    <property type="entry name" value="Periplasmic binding protein-like II"/>
    <property type="match status" value="1"/>
</dbReference>
<comment type="similarity">
    <text evidence="2">Belongs to the bacterial solute-binding protein 5 family.</text>
</comment>